<dbReference type="InterPro" id="IPR053967">
    <property type="entry name" value="LlgE_F_G-like_D1"/>
</dbReference>
<evidence type="ECO:0000256" key="2">
    <source>
        <dbReference type="RuleBase" id="RU362116"/>
    </source>
</evidence>
<evidence type="ECO:0000313" key="7">
    <source>
        <dbReference type="Proteomes" id="UP001208656"/>
    </source>
</evidence>
<feature type="domain" description="Flagellar basal-body/hook protein C-terminal" evidence="4">
    <location>
        <begin position="226"/>
        <end position="270"/>
    </location>
</feature>
<proteinExistence type="inferred from homology"/>
<dbReference type="PANTHER" id="PTHR30435">
    <property type="entry name" value="FLAGELLAR PROTEIN"/>
    <property type="match status" value="1"/>
</dbReference>
<reference evidence="6 7" key="1">
    <citation type="submission" date="2022-10" db="EMBL/GenBank/DDBJ databases">
        <title>Description of Fervidibacillus gen. nov. in the family Fervidibacillaceae fam. nov. with two species, Fervidibacillus albus sp. nov., and Fervidibacillus halotolerans sp. nov., isolated from tidal flat sediments.</title>
        <authorList>
            <person name="Kwon K.K."/>
            <person name="Yang S.-H."/>
        </authorList>
    </citation>
    <scope>NUCLEOTIDE SEQUENCE [LARGE SCALE GENOMIC DNA]</scope>
    <source>
        <strain evidence="6 7">DSM 23332</strain>
    </source>
</reference>
<comment type="caution">
    <text evidence="6">The sequence shown here is derived from an EMBL/GenBank/DDBJ whole genome shotgun (WGS) entry which is preliminary data.</text>
</comment>
<evidence type="ECO:0000259" key="3">
    <source>
        <dbReference type="Pfam" id="PF00460"/>
    </source>
</evidence>
<dbReference type="Pfam" id="PF06429">
    <property type="entry name" value="Flg_bbr_C"/>
    <property type="match status" value="1"/>
</dbReference>
<comment type="subcellular location">
    <subcellularLocation>
        <location evidence="2">Bacterial flagellum basal body</location>
    </subcellularLocation>
</comment>
<keyword evidence="2" id="KW-0975">Bacterial flagellum</keyword>
<dbReference type="RefSeq" id="WP_263061392.1">
    <property type="nucleotide sequence ID" value="NZ_JAOUSE010000014.1"/>
</dbReference>
<evidence type="ECO:0000313" key="6">
    <source>
        <dbReference type="EMBL" id="MCU9594155.1"/>
    </source>
</evidence>
<evidence type="ECO:0000259" key="5">
    <source>
        <dbReference type="Pfam" id="PF22692"/>
    </source>
</evidence>
<feature type="domain" description="Flagellar hook protein FlgE/F/G-like D1" evidence="5">
    <location>
        <begin position="115"/>
        <end position="175"/>
    </location>
</feature>
<keyword evidence="6" id="KW-0282">Flagellum</keyword>
<evidence type="ECO:0000259" key="4">
    <source>
        <dbReference type="Pfam" id="PF06429"/>
    </source>
</evidence>
<dbReference type="InterPro" id="IPR020013">
    <property type="entry name" value="Flagellar_FlgE/F/G"/>
</dbReference>
<feature type="domain" description="Flagellar basal body rod protein N-terminal" evidence="3">
    <location>
        <begin position="5"/>
        <end position="35"/>
    </location>
</feature>
<dbReference type="Proteomes" id="UP001208656">
    <property type="component" value="Unassembled WGS sequence"/>
</dbReference>
<protein>
    <submittedName>
        <fullName evidence="6">Flagellar hook-basal body protein</fullName>
    </submittedName>
</protein>
<organism evidence="6 7">
    <name type="scientific">Pallidibacillus thermolactis</name>
    <dbReference type="NCBI Taxonomy" id="251051"/>
    <lineage>
        <taxon>Bacteria</taxon>
        <taxon>Bacillati</taxon>
        <taxon>Bacillota</taxon>
        <taxon>Bacilli</taxon>
        <taxon>Bacillales</taxon>
        <taxon>Bacillaceae</taxon>
        <taxon>Pallidibacillus</taxon>
    </lineage>
</organism>
<dbReference type="NCBIfam" id="TIGR03506">
    <property type="entry name" value="FlgEFG_subfam"/>
    <property type="match status" value="1"/>
</dbReference>
<dbReference type="SUPFAM" id="SSF117143">
    <property type="entry name" value="Flagellar hook protein flgE"/>
    <property type="match status" value="1"/>
</dbReference>
<keyword evidence="7" id="KW-1185">Reference proteome</keyword>
<comment type="similarity">
    <text evidence="1 2">Belongs to the flagella basal body rod proteins family.</text>
</comment>
<keyword evidence="6" id="KW-0966">Cell projection</keyword>
<sequence length="275" mass="30352">MFRGFYHAASGMLTQQRRVEMLTNNLANIHTPGYKADQSSVRAFPEMLLQRLETEKSPTGNVTTKMSRIGSINTGVYVQDLTPKFKQGDLNKTELSTDLALNNITMPTNADGMVGSIFFTVENPDGGLQYTRNGNFTLDGFGFLTNANGQYILDTAGNPIQLTSDQFTVTTDGWIQQNGQNVARLGIGYAENPTELTKTGEGLFAWNDGQALPSAYENDQVSFSIQQGYLERSNVDATESMTEMLAAYRTFEANQKVLQAYDRSMDKAVNEIGKI</sequence>
<name>A0ABT2WF83_9BACI</name>
<gene>
    <name evidence="6" type="ORF">OEV82_06770</name>
</gene>
<dbReference type="Pfam" id="PF00460">
    <property type="entry name" value="Flg_bb_rod"/>
    <property type="match status" value="1"/>
</dbReference>
<accession>A0ABT2WF83</accession>
<evidence type="ECO:0000256" key="1">
    <source>
        <dbReference type="ARBA" id="ARBA00009677"/>
    </source>
</evidence>
<dbReference type="PANTHER" id="PTHR30435:SF19">
    <property type="entry name" value="FLAGELLAR BASAL-BODY ROD PROTEIN FLGG"/>
    <property type="match status" value="1"/>
</dbReference>
<dbReference type="InterPro" id="IPR010930">
    <property type="entry name" value="Flg_bb/hook_C_dom"/>
</dbReference>
<dbReference type="InterPro" id="IPR001444">
    <property type="entry name" value="Flag_bb_rod_N"/>
</dbReference>
<keyword evidence="6" id="KW-0969">Cilium</keyword>
<dbReference type="Pfam" id="PF22692">
    <property type="entry name" value="LlgE_F_G_D1"/>
    <property type="match status" value="1"/>
</dbReference>
<dbReference type="InterPro" id="IPR037925">
    <property type="entry name" value="FlgE/F/G-like"/>
</dbReference>
<dbReference type="EMBL" id="JAOUSE010000014">
    <property type="protein sequence ID" value="MCU9594155.1"/>
    <property type="molecule type" value="Genomic_DNA"/>
</dbReference>